<reference evidence="2 3" key="1">
    <citation type="submission" date="2018-06" db="EMBL/GenBank/DDBJ databases">
        <authorList>
            <consortium name="Pathogen Informatics"/>
            <person name="Doyle S."/>
        </authorList>
    </citation>
    <scope>NUCLEOTIDE SEQUENCE [LARGE SCALE GENOMIC DNA]</scope>
    <source>
        <strain evidence="2 3">NCTC11997</strain>
    </source>
</reference>
<dbReference type="InterPro" id="IPR002514">
    <property type="entry name" value="Transposase_8"/>
</dbReference>
<dbReference type="Gene3D" id="1.10.10.60">
    <property type="entry name" value="Homeodomain-like"/>
    <property type="match status" value="1"/>
</dbReference>
<dbReference type="SUPFAM" id="SSF46689">
    <property type="entry name" value="Homeodomain-like"/>
    <property type="match status" value="1"/>
</dbReference>
<organism evidence="2 3">
    <name type="scientific">Oligella ureolytica</name>
    <dbReference type="NCBI Taxonomy" id="90244"/>
    <lineage>
        <taxon>Bacteria</taxon>
        <taxon>Pseudomonadati</taxon>
        <taxon>Pseudomonadota</taxon>
        <taxon>Betaproteobacteria</taxon>
        <taxon>Burkholderiales</taxon>
        <taxon>Alcaligenaceae</taxon>
        <taxon>Oligella</taxon>
    </lineage>
</organism>
<dbReference type="PANTHER" id="PTHR33609:SF1">
    <property type="entry name" value="TRANSPOSASE"/>
    <property type="match status" value="1"/>
</dbReference>
<gene>
    <name evidence="2" type="ORF">NCTC11997_00615</name>
</gene>
<dbReference type="GO" id="GO:0003677">
    <property type="term" value="F:DNA binding"/>
    <property type="evidence" value="ECO:0007669"/>
    <property type="project" value="InterPro"/>
</dbReference>
<keyword evidence="1" id="KW-0175">Coiled coil</keyword>
<dbReference type="GO" id="GO:0004803">
    <property type="term" value="F:transposase activity"/>
    <property type="evidence" value="ECO:0007669"/>
    <property type="project" value="InterPro"/>
</dbReference>
<proteinExistence type="predicted"/>
<dbReference type="GO" id="GO:0006313">
    <property type="term" value="P:DNA transposition"/>
    <property type="evidence" value="ECO:0007669"/>
    <property type="project" value="InterPro"/>
</dbReference>
<dbReference type="InterPro" id="IPR009057">
    <property type="entry name" value="Homeodomain-like_sf"/>
</dbReference>
<dbReference type="AlphaFoldDB" id="A0A378XCR2"/>
<protein>
    <submittedName>
        <fullName evidence="2">Transposase</fullName>
    </submittedName>
</protein>
<name>A0A378XCR2_9BURK</name>
<sequence>MKKRYSEEQIIRAIKEHEAGAKVGDLCRQLGISSGTFYNWRSKYAGMEVNEVKRLRELESENAKLKKLLAEKLLENEALKDVVSKKW</sequence>
<dbReference type="Proteomes" id="UP000254603">
    <property type="component" value="Unassembled WGS sequence"/>
</dbReference>
<evidence type="ECO:0000313" key="3">
    <source>
        <dbReference type="Proteomes" id="UP000254603"/>
    </source>
</evidence>
<evidence type="ECO:0000256" key="1">
    <source>
        <dbReference type="SAM" id="Coils"/>
    </source>
</evidence>
<dbReference type="Pfam" id="PF01527">
    <property type="entry name" value="HTH_Tnp_1"/>
    <property type="match status" value="1"/>
</dbReference>
<feature type="coiled-coil region" evidence="1">
    <location>
        <begin position="48"/>
        <end position="82"/>
    </location>
</feature>
<accession>A0A378XCR2</accession>
<dbReference type="PANTHER" id="PTHR33609">
    <property type="entry name" value="LOW CALCIUM RESPONSE LOCUS PROTEIN S"/>
    <property type="match status" value="1"/>
</dbReference>
<dbReference type="InterPro" id="IPR052546">
    <property type="entry name" value="Transposase_8_domain"/>
</dbReference>
<evidence type="ECO:0000313" key="2">
    <source>
        <dbReference type="EMBL" id="SUA51470.1"/>
    </source>
</evidence>
<dbReference type="EMBL" id="UGSB01000001">
    <property type="protein sequence ID" value="SUA51470.1"/>
    <property type="molecule type" value="Genomic_DNA"/>
</dbReference>